<dbReference type="Proteomes" id="UP001415857">
    <property type="component" value="Unassembled WGS sequence"/>
</dbReference>
<accession>A0AAP0NJ30</accession>
<gene>
    <name evidence="1" type="ORF">L1049_003144</name>
</gene>
<dbReference type="PANTHER" id="PTHR33702">
    <property type="entry name" value="BNAA09G40010D PROTEIN"/>
    <property type="match status" value="1"/>
</dbReference>
<keyword evidence="2" id="KW-1185">Reference proteome</keyword>
<evidence type="ECO:0000313" key="2">
    <source>
        <dbReference type="Proteomes" id="UP001415857"/>
    </source>
</evidence>
<organism evidence="1 2">
    <name type="scientific">Liquidambar formosana</name>
    <name type="common">Formosan gum</name>
    <dbReference type="NCBI Taxonomy" id="63359"/>
    <lineage>
        <taxon>Eukaryota</taxon>
        <taxon>Viridiplantae</taxon>
        <taxon>Streptophyta</taxon>
        <taxon>Embryophyta</taxon>
        <taxon>Tracheophyta</taxon>
        <taxon>Spermatophyta</taxon>
        <taxon>Magnoliopsida</taxon>
        <taxon>eudicotyledons</taxon>
        <taxon>Gunneridae</taxon>
        <taxon>Pentapetalae</taxon>
        <taxon>Saxifragales</taxon>
        <taxon>Altingiaceae</taxon>
        <taxon>Liquidambar</taxon>
    </lineage>
</organism>
<reference evidence="1 2" key="1">
    <citation type="journal article" date="2024" name="Plant J.">
        <title>Genome sequences and population genomics reveal climatic adaptation and genomic divergence between two closely related sweetgum species.</title>
        <authorList>
            <person name="Xu W.Q."/>
            <person name="Ren C.Q."/>
            <person name="Zhang X.Y."/>
            <person name="Comes H.P."/>
            <person name="Liu X.H."/>
            <person name="Li Y.G."/>
            <person name="Kettle C.J."/>
            <person name="Jalonen R."/>
            <person name="Gaisberger H."/>
            <person name="Ma Y.Z."/>
            <person name="Qiu Y.X."/>
        </authorList>
    </citation>
    <scope>NUCLEOTIDE SEQUENCE [LARGE SCALE GENOMIC DNA]</scope>
    <source>
        <strain evidence="1">Hangzhou</strain>
    </source>
</reference>
<dbReference type="PANTHER" id="PTHR33702:SF16">
    <property type="match status" value="1"/>
</dbReference>
<comment type="caution">
    <text evidence="1">The sequence shown here is derived from an EMBL/GenBank/DDBJ whole genome shotgun (WGS) entry which is preliminary data.</text>
</comment>
<dbReference type="EMBL" id="JBBPBK010000013">
    <property type="protein sequence ID" value="KAK9272767.1"/>
    <property type="molecule type" value="Genomic_DNA"/>
</dbReference>
<sequence length="161" mass="18543">MDILPNPSKGSLKRYWRRRKYHRLDGAITGQNKNVRLARFGGGRTKKFWKIRAVPKLRLKAFSPLKLWTRFKNAYMDMMLNLAGSVGHLNGGNVLEGKRIPKKRQVPLVYSSDEFENRLVYEIYKAMIASRELGAIGLTLQLWPKAKCYGFQLLGAIFLTL</sequence>
<dbReference type="AlphaFoldDB" id="A0AAP0NJ30"/>
<evidence type="ECO:0000313" key="1">
    <source>
        <dbReference type="EMBL" id="KAK9272767.1"/>
    </source>
</evidence>
<protein>
    <submittedName>
        <fullName evidence="1">Uncharacterized protein</fullName>
    </submittedName>
</protein>
<name>A0AAP0NJ30_LIQFO</name>
<proteinExistence type="predicted"/>